<dbReference type="Proteomes" id="UP000243217">
    <property type="component" value="Unassembled WGS sequence"/>
</dbReference>
<dbReference type="OrthoDB" id="71681at2759"/>
<evidence type="ECO:0000313" key="3">
    <source>
        <dbReference type="EMBL" id="OQS02992.1"/>
    </source>
</evidence>
<evidence type="ECO:0008006" key="5">
    <source>
        <dbReference type="Google" id="ProtNLM"/>
    </source>
</evidence>
<feature type="transmembrane region" description="Helical" evidence="2">
    <location>
        <begin position="323"/>
        <end position="339"/>
    </location>
</feature>
<dbReference type="EMBL" id="JNBS01001049">
    <property type="protein sequence ID" value="OQS02992.1"/>
    <property type="molecule type" value="Genomic_DNA"/>
</dbReference>
<accession>A0A1V9ZY91</accession>
<evidence type="ECO:0000313" key="4">
    <source>
        <dbReference type="Proteomes" id="UP000243217"/>
    </source>
</evidence>
<feature type="transmembrane region" description="Helical" evidence="2">
    <location>
        <begin position="463"/>
        <end position="485"/>
    </location>
</feature>
<organism evidence="3 4">
    <name type="scientific">Thraustotheca clavata</name>
    <dbReference type="NCBI Taxonomy" id="74557"/>
    <lineage>
        <taxon>Eukaryota</taxon>
        <taxon>Sar</taxon>
        <taxon>Stramenopiles</taxon>
        <taxon>Oomycota</taxon>
        <taxon>Saprolegniomycetes</taxon>
        <taxon>Saprolegniales</taxon>
        <taxon>Achlyaceae</taxon>
        <taxon>Thraustotheca</taxon>
    </lineage>
</organism>
<feature type="compositionally biased region" description="Polar residues" evidence="1">
    <location>
        <begin position="7"/>
        <end position="16"/>
    </location>
</feature>
<feature type="transmembrane region" description="Helical" evidence="2">
    <location>
        <begin position="359"/>
        <end position="380"/>
    </location>
</feature>
<keyword evidence="4" id="KW-1185">Reference proteome</keyword>
<name>A0A1V9ZY91_9STRA</name>
<keyword evidence="2" id="KW-0812">Transmembrane</keyword>
<evidence type="ECO:0000256" key="2">
    <source>
        <dbReference type="SAM" id="Phobius"/>
    </source>
</evidence>
<comment type="caution">
    <text evidence="3">The sequence shown here is derived from an EMBL/GenBank/DDBJ whole genome shotgun (WGS) entry which is preliminary data.</text>
</comment>
<feature type="transmembrane region" description="Helical" evidence="2">
    <location>
        <begin position="37"/>
        <end position="58"/>
    </location>
</feature>
<reference evidence="3 4" key="1">
    <citation type="journal article" date="2014" name="Genome Biol. Evol.">
        <title>The secreted proteins of Achlya hypogyna and Thraustotheca clavata identify the ancestral oomycete secretome and reveal gene acquisitions by horizontal gene transfer.</title>
        <authorList>
            <person name="Misner I."/>
            <person name="Blouin N."/>
            <person name="Leonard G."/>
            <person name="Richards T.A."/>
            <person name="Lane C.E."/>
        </authorList>
    </citation>
    <scope>NUCLEOTIDE SEQUENCE [LARGE SCALE GENOMIC DNA]</scope>
    <source>
        <strain evidence="3 4">ATCC 34112</strain>
    </source>
</reference>
<evidence type="ECO:0000256" key="1">
    <source>
        <dbReference type="SAM" id="MobiDB-lite"/>
    </source>
</evidence>
<proteinExistence type="predicted"/>
<keyword evidence="2" id="KW-0472">Membrane</keyword>
<sequence length="630" mass="69820">MRHGKTVSRSQQSGSTVVKGEKPACEKQTSYVAITRIGSNLMAGALVFLSVVTLLVLLSESMFSRSNVLLNAQTTTYFWAPFGQNCMLESNGFTPNSTAESETIAPPAWNALGLVLSHQWSLEIAQDCLPASGAQLVAGVAMLETTIRPNHPEGVYLMTLYSDMSPTMQSVENHINTDGTVSRLIRNAKRTIITQSGDFEEDPIGLDYIITSQPLGSRYTVMAYCHTEIEELSTLITSLNLHGWSQGKHSGIPIVPGWDCGHEVENASELICLQVIAALLTLLLLSGDLMTTYQGKLQGIKGVLKAKPVLTYAILSGLERRKLLLLCIVINAFPGLLYLDVSRIYAFTDGGFKIWSLSTVMVASLFSFGWLFVISIIDMLSIPFRKLFRKKCLSFSAPVYMYSSILAIFITIAGDHAVCVEGYNVFYAAPPYLGMYFNNQTWPSGAYIAAGTTPAFFFLQRRIFSSLFIAWAVSIVLAMLSRFISQRRLTLRRHRNFSIFLSTEWCSTNSFLSHVTPPNIFTTLPLEQSNAIKIGNRMFCKPSTMALLGYTTVVKGSYSSTMEKKDSKSKKGHEEYSIISIYALIPALYAPRWCIAPRMVGQIITNSFRQKVEPLDKTSSYIYTRGTCVC</sequence>
<dbReference type="AlphaFoldDB" id="A0A1V9ZY91"/>
<protein>
    <recommendedName>
        <fullName evidence="5">Transmembrane protein</fullName>
    </recommendedName>
</protein>
<keyword evidence="2" id="KW-1133">Transmembrane helix</keyword>
<feature type="transmembrane region" description="Helical" evidence="2">
    <location>
        <begin position="392"/>
        <end position="413"/>
    </location>
</feature>
<gene>
    <name evidence="3" type="ORF">THRCLA_04691</name>
</gene>
<feature type="region of interest" description="Disordered" evidence="1">
    <location>
        <begin position="1"/>
        <end position="21"/>
    </location>
</feature>